<proteinExistence type="predicted"/>
<dbReference type="AlphaFoldDB" id="A0A813SB80"/>
<evidence type="ECO:0000313" key="2">
    <source>
        <dbReference type="EMBL" id="CAF0796837.1"/>
    </source>
</evidence>
<keyword evidence="6" id="KW-1185">Reference proteome</keyword>
<dbReference type="Proteomes" id="UP000681722">
    <property type="component" value="Unassembled WGS sequence"/>
</dbReference>
<dbReference type="Proteomes" id="UP000682733">
    <property type="component" value="Unassembled WGS sequence"/>
</dbReference>
<dbReference type="EMBL" id="CAJOBA010001645">
    <property type="protein sequence ID" value="CAF3606989.1"/>
    <property type="molecule type" value="Genomic_DNA"/>
</dbReference>
<evidence type="ECO:0000313" key="3">
    <source>
        <dbReference type="EMBL" id="CAF0822669.1"/>
    </source>
</evidence>
<evidence type="ECO:0000313" key="6">
    <source>
        <dbReference type="Proteomes" id="UP000663829"/>
    </source>
</evidence>
<reference evidence="2" key="1">
    <citation type="submission" date="2021-02" db="EMBL/GenBank/DDBJ databases">
        <authorList>
            <person name="Nowell W R."/>
        </authorList>
    </citation>
    <scope>NUCLEOTIDE SEQUENCE</scope>
</reference>
<dbReference type="EMBL" id="CAJOBC010000399">
    <property type="protein sequence ID" value="CAF3581541.1"/>
    <property type="molecule type" value="Genomic_DNA"/>
</dbReference>
<dbReference type="Proteomes" id="UP000663829">
    <property type="component" value="Unassembled WGS sequence"/>
</dbReference>
<accession>A0A813SB80</accession>
<feature type="region of interest" description="Disordered" evidence="1">
    <location>
        <begin position="1"/>
        <end position="25"/>
    </location>
</feature>
<evidence type="ECO:0000256" key="1">
    <source>
        <dbReference type="SAM" id="MobiDB-lite"/>
    </source>
</evidence>
<dbReference type="EMBL" id="CAJNOK010001645">
    <property type="protein sequence ID" value="CAF0822669.1"/>
    <property type="molecule type" value="Genomic_DNA"/>
</dbReference>
<name>A0A813SB80_9BILA</name>
<protein>
    <submittedName>
        <fullName evidence="2">Uncharacterized protein</fullName>
    </submittedName>
</protein>
<sequence length="136" mass="16092">MLSKKKVNKENHQEQQVPIKKSKKHFESITIQPTFEQTKINLNELFNDEIKQREKEVLEKLNYVQSDTIKLQTSREKLQKLSSFVEKRFSELRTDKSNPGVDKLQILIDKNDRLSRINPDRTYVIEHLQNASSILN</sequence>
<dbReference type="EMBL" id="CAJNOQ010000399">
    <property type="protein sequence ID" value="CAF0796837.1"/>
    <property type="molecule type" value="Genomic_DNA"/>
</dbReference>
<dbReference type="Proteomes" id="UP000677228">
    <property type="component" value="Unassembled WGS sequence"/>
</dbReference>
<comment type="caution">
    <text evidence="2">The sequence shown here is derived from an EMBL/GenBank/DDBJ whole genome shotgun (WGS) entry which is preliminary data.</text>
</comment>
<evidence type="ECO:0000313" key="5">
    <source>
        <dbReference type="EMBL" id="CAF3606989.1"/>
    </source>
</evidence>
<evidence type="ECO:0000313" key="4">
    <source>
        <dbReference type="EMBL" id="CAF3581541.1"/>
    </source>
</evidence>
<gene>
    <name evidence="2" type="ORF">GPM918_LOCUS3300</name>
    <name evidence="3" type="ORF">OVA965_LOCUS5728</name>
    <name evidence="4" type="ORF">SRO942_LOCUS3300</name>
    <name evidence="5" type="ORF">TMI583_LOCUS5725</name>
</gene>
<organism evidence="2 6">
    <name type="scientific">Didymodactylos carnosus</name>
    <dbReference type="NCBI Taxonomy" id="1234261"/>
    <lineage>
        <taxon>Eukaryota</taxon>
        <taxon>Metazoa</taxon>
        <taxon>Spiralia</taxon>
        <taxon>Gnathifera</taxon>
        <taxon>Rotifera</taxon>
        <taxon>Eurotatoria</taxon>
        <taxon>Bdelloidea</taxon>
        <taxon>Philodinida</taxon>
        <taxon>Philodinidae</taxon>
        <taxon>Didymodactylos</taxon>
    </lineage>
</organism>